<name>G8WWW0_STREN</name>
<dbReference type="PATRIC" id="fig|1003195.29.peg.3099"/>
<organism evidence="2 3">
    <name type="scientific">Streptantibioticus cattleyicolor (strain ATCC 35852 / DSM 46488 / JCM 4925 / NBRC 14057 / NRRL 8057)</name>
    <name type="common">Streptomyces cattleya</name>
    <dbReference type="NCBI Taxonomy" id="1003195"/>
    <lineage>
        <taxon>Bacteria</taxon>
        <taxon>Bacillati</taxon>
        <taxon>Actinomycetota</taxon>
        <taxon>Actinomycetes</taxon>
        <taxon>Kitasatosporales</taxon>
        <taxon>Streptomycetaceae</taxon>
        <taxon>Streptantibioticus</taxon>
    </lineage>
</organism>
<accession>G8WWW0</accession>
<dbReference type="Proteomes" id="UP000007842">
    <property type="component" value="Chromosome"/>
</dbReference>
<dbReference type="STRING" id="1003195.SCATT_31020"/>
<feature type="region of interest" description="Disordered" evidence="1">
    <location>
        <begin position="1"/>
        <end position="64"/>
    </location>
</feature>
<reference evidence="3" key="1">
    <citation type="submission" date="2011-12" db="EMBL/GenBank/DDBJ databases">
        <title>Complete genome sequence of Streptomyces cattleya strain DSM 46488.</title>
        <authorList>
            <person name="Ou H.-Y."/>
            <person name="Li P."/>
            <person name="Zhao C."/>
            <person name="O'Hagan D."/>
            <person name="Deng Z."/>
        </authorList>
    </citation>
    <scope>NUCLEOTIDE SEQUENCE [LARGE SCALE GENOMIC DNA]</scope>
    <source>
        <strain evidence="3">ATCC 35852 / DSM 46488 / JCM 4925 / NBRC 14057 / NRRL 8057</strain>
    </source>
</reference>
<dbReference type="EMBL" id="CP003219">
    <property type="protein sequence ID" value="AEW95473.1"/>
    <property type="molecule type" value="Genomic_DNA"/>
</dbReference>
<proteinExistence type="predicted"/>
<dbReference type="HOGENOM" id="CLU_2865765_0_0_11"/>
<evidence type="ECO:0000313" key="2">
    <source>
        <dbReference type="EMBL" id="AEW95473.1"/>
    </source>
</evidence>
<evidence type="ECO:0000256" key="1">
    <source>
        <dbReference type="SAM" id="MobiDB-lite"/>
    </source>
</evidence>
<keyword evidence="3" id="KW-1185">Reference proteome</keyword>
<feature type="compositionally biased region" description="Polar residues" evidence="1">
    <location>
        <begin position="45"/>
        <end position="54"/>
    </location>
</feature>
<dbReference type="AlphaFoldDB" id="G8WWW0"/>
<evidence type="ECO:0000313" key="3">
    <source>
        <dbReference type="Proteomes" id="UP000007842"/>
    </source>
</evidence>
<protein>
    <submittedName>
        <fullName evidence="2">Uncharacterized protein</fullName>
    </submittedName>
</protein>
<dbReference type="KEGG" id="scy:SCATT_31020"/>
<gene>
    <name evidence="2" type="ordered locus">SCATT_31020</name>
</gene>
<sequence>MEPRTPPQVTPGREARRPVPQAAARRPDRRPPPSRTGGGRRAVAPSQQARSQATRKVLTVGVRP</sequence>